<accession>A0ABS8KCU1</accession>
<evidence type="ECO:0000256" key="3">
    <source>
        <dbReference type="PROSITE-ProRule" id="PRU00473"/>
    </source>
</evidence>
<dbReference type="Proteomes" id="UP001430614">
    <property type="component" value="Unassembled WGS sequence"/>
</dbReference>
<reference evidence="5 6" key="1">
    <citation type="submission" date="2021-11" db="EMBL/GenBank/DDBJ databases">
        <authorList>
            <person name="Oh E.-T."/>
            <person name="Kim S.-B."/>
        </authorList>
    </citation>
    <scope>NUCLEOTIDE SEQUENCE [LARGE SCALE GENOMIC DNA]</scope>
    <source>
        <strain evidence="5 6">MMS20-SJTN17</strain>
    </source>
</reference>
<feature type="domain" description="OmpA-like" evidence="4">
    <location>
        <begin position="368"/>
        <end position="486"/>
    </location>
</feature>
<dbReference type="RefSeq" id="WP_230561439.1">
    <property type="nucleotide sequence ID" value="NZ_JAJITC010000005.1"/>
</dbReference>
<evidence type="ECO:0000256" key="2">
    <source>
        <dbReference type="ARBA" id="ARBA00023136"/>
    </source>
</evidence>
<dbReference type="Pfam" id="PF00691">
    <property type="entry name" value="OmpA"/>
    <property type="match status" value="1"/>
</dbReference>
<dbReference type="SUPFAM" id="SSF103088">
    <property type="entry name" value="OmpA-like"/>
    <property type="match status" value="1"/>
</dbReference>
<dbReference type="PANTHER" id="PTHR30329">
    <property type="entry name" value="STATOR ELEMENT OF FLAGELLAR MOTOR COMPLEX"/>
    <property type="match status" value="1"/>
</dbReference>
<sequence length="486" mass="52423">MRELSIVLVIGPHASALFARDGQASTLRRNGDAVWLPVRTTEELSGVITAVMESYQRPPDAVLIPLVPDGDCDDAVIRREFSRWRHALHASIGPKAFVLPSYIAIYACLGANGDHAVKPVWFGDAIDISAMPSVAGSAWKHAQALREQLDQAWLTAGQPERASRAGLGHAVFDWLEDVALLSILSSLANTAPFSLRGVLLTDTGHPPMRAGAWTRWLIGKTGLRPPLMTSKAHPKPLSLPSLVATAPKASVRARKARWYKPYDRALHAVAVSFCVLVVSIGVSAWSNNRWVTRVANDLEAYTHKPATYADVKPERFESLGGHSEELTHHASSGVPAGPGWGLYRGNSLHVALEKAIAPWHSPSGAAQSPLPAVTIDNLSLFDAGKTTLKSGAEPRLKSVLELIRANPDKRILIAGHTDNVGTSTANQTLSEARARAIRDWFVNSESLPVTRFAIQGYGDTRPIASNASSDGRAANRRVEITLVPDS</sequence>
<evidence type="ECO:0000313" key="6">
    <source>
        <dbReference type="Proteomes" id="UP001430614"/>
    </source>
</evidence>
<gene>
    <name evidence="5" type="ORF">LJ655_11920</name>
</gene>
<dbReference type="InterPro" id="IPR006665">
    <property type="entry name" value="OmpA-like"/>
</dbReference>
<dbReference type="CDD" id="cd07185">
    <property type="entry name" value="OmpA_C-like"/>
    <property type="match status" value="1"/>
</dbReference>
<keyword evidence="6" id="KW-1185">Reference proteome</keyword>
<evidence type="ECO:0000256" key="1">
    <source>
        <dbReference type="ARBA" id="ARBA00004442"/>
    </source>
</evidence>
<evidence type="ECO:0000313" key="5">
    <source>
        <dbReference type="EMBL" id="MCC8402588.1"/>
    </source>
</evidence>
<evidence type="ECO:0000259" key="4">
    <source>
        <dbReference type="PROSITE" id="PS51123"/>
    </source>
</evidence>
<comment type="subcellular location">
    <subcellularLocation>
        <location evidence="1">Cell outer membrane</location>
    </subcellularLocation>
</comment>
<organism evidence="5 6">
    <name type="scientific">Paraburkholderia translucens</name>
    <dbReference type="NCBI Taxonomy" id="2886945"/>
    <lineage>
        <taxon>Bacteria</taxon>
        <taxon>Pseudomonadati</taxon>
        <taxon>Pseudomonadota</taxon>
        <taxon>Betaproteobacteria</taxon>
        <taxon>Burkholderiales</taxon>
        <taxon>Burkholderiaceae</taxon>
        <taxon>Paraburkholderia</taxon>
    </lineage>
</organism>
<dbReference type="PRINTS" id="PR01021">
    <property type="entry name" value="OMPADOMAIN"/>
</dbReference>
<dbReference type="PANTHER" id="PTHR30329:SF20">
    <property type="entry name" value="EXPORTED PROTEIN"/>
    <property type="match status" value="1"/>
</dbReference>
<proteinExistence type="predicted"/>
<protein>
    <submittedName>
        <fullName evidence="5">OmpA family protein</fullName>
    </submittedName>
</protein>
<comment type="caution">
    <text evidence="5">The sequence shown here is derived from an EMBL/GenBank/DDBJ whole genome shotgun (WGS) entry which is preliminary data.</text>
</comment>
<name>A0ABS8KCU1_9BURK</name>
<dbReference type="PROSITE" id="PS51123">
    <property type="entry name" value="OMPA_2"/>
    <property type="match status" value="1"/>
</dbReference>
<keyword evidence="2 3" id="KW-0472">Membrane</keyword>
<dbReference type="EMBL" id="JAJITC010000005">
    <property type="protein sequence ID" value="MCC8402588.1"/>
    <property type="molecule type" value="Genomic_DNA"/>
</dbReference>
<dbReference type="Gene3D" id="3.30.1330.60">
    <property type="entry name" value="OmpA-like domain"/>
    <property type="match status" value="1"/>
</dbReference>
<dbReference type="InterPro" id="IPR006664">
    <property type="entry name" value="OMP_bac"/>
</dbReference>
<dbReference type="InterPro" id="IPR050330">
    <property type="entry name" value="Bact_OuterMem_StrucFunc"/>
</dbReference>
<dbReference type="InterPro" id="IPR036737">
    <property type="entry name" value="OmpA-like_sf"/>
</dbReference>